<comment type="caution">
    <text evidence="2">The sequence shown here is derived from an EMBL/GenBank/DDBJ whole genome shotgun (WGS) entry which is preliminary data.</text>
</comment>
<organism evidence="2 3">
    <name type="scientific">Mauremys mutica</name>
    <name type="common">yellowpond turtle</name>
    <dbReference type="NCBI Taxonomy" id="74926"/>
    <lineage>
        <taxon>Eukaryota</taxon>
        <taxon>Metazoa</taxon>
        <taxon>Chordata</taxon>
        <taxon>Craniata</taxon>
        <taxon>Vertebrata</taxon>
        <taxon>Euteleostomi</taxon>
        <taxon>Archelosauria</taxon>
        <taxon>Testudinata</taxon>
        <taxon>Testudines</taxon>
        <taxon>Cryptodira</taxon>
        <taxon>Durocryptodira</taxon>
        <taxon>Testudinoidea</taxon>
        <taxon>Geoemydidae</taxon>
        <taxon>Geoemydinae</taxon>
        <taxon>Mauremys</taxon>
    </lineage>
</organism>
<feature type="compositionally biased region" description="Pro residues" evidence="1">
    <location>
        <begin position="14"/>
        <end position="23"/>
    </location>
</feature>
<sequence length="117" mass="12326">MAEIKHWLGNRSTPSPPSVPLTPAPLTLAPSSCASHPCTVPLGPNTCTTLLCLPGETDLESQSALLSSLSPSRRMTCQAKRCQGSAPFKHGSPAIVFPLNASTWRTVDATKKQGMLS</sequence>
<protein>
    <submittedName>
        <fullName evidence="2">Uncharacterized protein</fullName>
    </submittedName>
</protein>
<name>A0A9D3XF35_9SAUR</name>
<feature type="region of interest" description="Disordered" evidence="1">
    <location>
        <begin position="1"/>
        <end position="23"/>
    </location>
</feature>
<dbReference type="AlphaFoldDB" id="A0A9D3XF35"/>
<reference evidence="2" key="1">
    <citation type="submission" date="2021-09" db="EMBL/GenBank/DDBJ databases">
        <title>The genome of Mauremys mutica provides insights into the evolution of semi-aquatic lifestyle.</title>
        <authorList>
            <person name="Gong S."/>
            <person name="Gao Y."/>
        </authorList>
    </citation>
    <scope>NUCLEOTIDE SEQUENCE</scope>
    <source>
        <strain evidence="2">MM-2020</strain>
        <tissue evidence="2">Muscle</tissue>
    </source>
</reference>
<evidence type="ECO:0000313" key="3">
    <source>
        <dbReference type="Proteomes" id="UP000827986"/>
    </source>
</evidence>
<evidence type="ECO:0000313" key="2">
    <source>
        <dbReference type="EMBL" id="KAH1178496.1"/>
    </source>
</evidence>
<proteinExistence type="predicted"/>
<evidence type="ECO:0000256" key="1">
    <source>
        <dbReference type="SAM" id="MobiDB-lite"/>
    </source>
</evidence>
<dbReference type="EMBL" id="JAHDVG010000474">
    <property type="protein sequence ID" value="KAH1178496.1"/>
    <property type="molecule type" value="Genomic_DNA"/>
</dbReference>
<gene>
    <name evidence="2" type="ORF">KIL84_012198</name>
</gene>
<keyword evidence="3" id="KW-1185">Reference proteome</keyword>
<dbReference type="Proteomes" id="UP000827986">
    <property type="component" value="Unassembled WGS sequence"/>
</dbReference>
<accession>A0A9D3XF35</accession>